<dbReference type="EMBL" id="JBHUHT010000013">
    <property type="protein sequence ID" value="MFD2096815.1"/>
    <property type="molecule type" value="Genomic_DNA"/>
</dbReference>
<keyword evidence="6" id="KW-0735">Signal-anchor</keyword>
<dbReference type="PANTHER" id="PTHR21320:SF3">
    <property type="entry name" value="CYTOCHROME C OXIDASE ASSEMBLY PROTEIN COX11, MITOCHONDRIAL-RELATED"/>
    <property type="match status" value="1"/>
</dbReference>
<keyword evidence="9 10" id="KW-0472">Membrane</keyword>
<evidence type="ECO:0000256" key="6">
    <source>
        <dbReference type="ARBA" id="ARBA00022968"/>
    </source>
</evidence>
<comment type="subcellular location">
    <subcellularLocation>
        <location evidence="2">Cell inner membrane</location>
        <topology evidence="2">Single-pass type II membrane protein</topology>
        <orientation evidence="2">Periplasmic side</orientation>
    </subcellularLocation>
</comment>
<dbReference type="SUPFAM" id="SSF110111">
    <property type="entry name" value="Ctag/Cox11"/>
    <property type="match status" value="1"/>
</dbReference>
<feature type="transmembrane region" description="Helical" evidence="10">
    <location>
        <begin position="21"/>
        <end position="39"/>
    </location>
</feature>
<reference evidence="12" key="1">
    <citation type="journal article" date="2019" name="Int. J. Syst. Evol. Microbiol.">
        <title>The Global Catalogue of Microorganisms (GCM) 10K type strain sequencing project: providing services to taxonomists for standard genome sequencing and annotation.</title>
        <authorList>
            <consortium name="The Broad Institute Genomics Platform"/>
            <consortium name="The Broad Institute Genome Sequencing Center for Infectious Disease"/>
            <person name="Wu L."/>
            <person name="Ma J."/>
        </authorList>
    </citation>
    <scope>NUCLEOTIDE SEQUENCE [LARGE SCALE GENOMIC DNA]</scope>
    <source>
        <strain evidence="12">CGMCC 1.10992</strain>
    </source>
</reference>
<dbReference type="Gene3D" id="2.60.370.10">
    <property type="entry name" value="Ctag/Cox11"/>
    <property type="match status" value="1"/>
</dbReference>
<evidence type="ECO:0000256" key="10">
    <source>
        <dbReference type="SAM" id="Phobius"/>
    </source>
</evidence>
<gene>
    <name evidence="11" type="ORF">ACFSJ3_12530</name>
</gene>
<organism evidence="11 12">
    <name type="scientific">Corallincola platygyrae</name>
    <dbReference type="NCBI Taxonomy" id="1193278"/>
    <lineage>
        <taxon>Bacteria</taxon>
        <taxon>Pseudomonadati</taxon>
        <taxon>Pseudomonadota</taxon>
        <taxon>Gammaproteobacteria</taxon>
        <taxon>Alteromonadales</taxon>
        <taxon>Psychromonadaceae</taxon>
        <taxon>Corallincola</taxon>
    </lineage>
</organism>
<dbReference type="PIRSF" id="PIRSF005413">
    <property type="entry name" value="COX11"/>
    <property type="match status" value="1"/>
</dbReference>
<evidence type="ECO:0000256" key="3">
    <source>
        <dbReference type="ARBA" id="ARBA00009620"/>
    </source>
</evidence>
<evidence type="ECO:0000256" key="7">
    <source>
        <dbReference type="ARBA" id="ARBA00022989"/>
    </source>
</evidence>
<evidence type="ECO:0000256" key="9">
    <source>
        <dbReference type="ARBA" id="ARBA00023136"/>
    </source>
</evidence>
<dbReference type="Pfam" id="PF04442">
    <property type="entry name" value="CtaG_Cox11"/>
    <property type="match status" value="1"/>
</dbReference>
<comment type="function">
    <text evidence="1">Exerts its effect at some terminal stage of cytochrome c oxidase synthesis, probably by being involved in the insertion of the copper B into subunit I.</text>
</comment>
<accession>A0ABW4XP37</accession>
<protein>
    <recommendedName>
        <fullName evidence="4">Cytochrome c oxidase assembly protein CtaG</fullName>
    </recommendedName>
</protein>
<evidence type="ECO:0000256" key="4">
    <source>
        <dbReference type="ARBA" id="ARBA00015384"/>
    </source>
</evidence>
<evidence type="ECO:0000256" key="1">
    <source>
        <dbReference type="ARBA" id="ARBA00004007"/>
    </source>
</evidence>
<dbReference type="InterPro" id="IPR007533">
    <property type="entry name" value="Cyt_c_oxidase_assmbl_CtaG"/>
</dbReference>
<evidence type="ECO:0000313" key="12">
    <source>
        <dbReference type="Proteomes" id="UP001597380"/>
    </source>
</evidence>
<evidence type="ECO:0000256" key="5">
    <source>
        <dbReference type="ARBA" id="ARBA00022692"/>
    </source>
</evidence>
<dbReference type="NCBIfam" id="NF003465">
    <property type="entry name" value="PRK05089.1"/>
    <property type="match status" value="1"/>
</dbReference>
<evidence type="ECO:0000256" key="2">
    <source>
        <dbReference type="ARBA" id="ARBA00004382"/>
    </source>
</evidence>
<dbReference type="Proteomes" id="UP001597380">
    <property type="component" value="Unassembled WGS sequence"/>
</dbReference>
<keyword evidence="5 10" id="KW-0812">Transmembrane</keyword>
<dbReference type="RefSeq" id="WP_345339518.1">
    <property type="nucleotide sequence ID" value="NZ_BAABLI010000009.1"/>
</dbReference>
<comment type="similarity">
    <text evidence="3">Belongs to the COX11/CtaG family.</text>
</comment>
<keyword evidence="7 10" id="KW-1133">Transmembrane helix</keyword>
<proteinExistence type="inferred from homology"/>
<dbReference type="PANTHER" id="PTHR21320">
    <property type="entry name" value="CYTOCHROME C OXIDASE ASSEMBLY PROTEIN COX11-RELATED"/>
    <property type="match status" value="1"/>
</dbReference>
<comment type="caution">
    <text evidence="11">The sequence shown here is derived from an EMBL/GenBank/DDBJ whole genome shotgun (WGS) entry which is preliminary data.</text>
</comment>
<sequence length="195" mass="21444">MSERPHSQPNKPDHRRLLIKLGFAVLGMFGFAFALVPLYDVFCDITGLNGRTSDVAAVYDGPTIDTSRKVTIEFIARTQGEMPWGFKPTVKRMSVHPGEMHMAEFEVHNLTGRPMVGQAVPSVSPGTLATYLHKTECFCFNQQPLAPGETKALPLRFFIDTDFPEGMTTITLSYTLFDITDTEAGIAASQAAASR</sequence>
<name>A0ABW4XP37_9GAMM</name>
<evidence type="ECO:0000256" key="8">
    <source>
        <dbReference type="ARBA" id="ARBA00023008"/>
    </source>
</evidence>
<keyword evidence="8" id="KW-0186">Copper</keyword>
<dbReference type="InterPro" id="IPR023471">
    <property type="entry name" value="CtaG/Cox11_dom_sf"/>
</dbReference>
<evidence type="ECO:0000313" key="11">
    <source>
        <dbReference type="EMBL" id="MFD2096815.1"/>
    </source>
</evidence>
<keyword evidence="12" id="KW-1185">Reference proteome</keyword>